<gene>
    <name evidence="10" type="ORF">R54876_GBNLAHCA_01287</name>
</gene>
<dbReference type="GO" id="GO:0016491">
    <property type="term" value="F:oxidoreductase activity"/>
    <property type="evidence" value="ECO:0007669"/>
    <property type="project" value="UniProtKB-KW"/>
</dbReference>
<keyword evidence="3" id="KW-0285">Flavoprotein</keyword>
<feature type="transmembrane region" description="Helical" evidence="8">
    <location>
        <begin position="391"/>
        <end position="410"/>
    </location>
</feature>
<dbReference type="EC" id="1.6.5.9" evidence="2"/>
<evidence type="ECO:0000313" key="11">
    <source>
        <dbReference type="Proteomes" id="UP001314241"/>
    </source>
</evidence>
<keyword evidence="4" id="KW-0274">FAD</keyword>
<feature type="domain" description="FAD/NAD(P)-binding" evidence="9">
    <location>
        <begin position="5"/>
        <end position="325"/>
    </location>
</feature>
<organism evidence="10 11">
    <name type="scientific">Eupransor demetentiae</name>
    <dbReference type="NCBI Taxonomy" id="3109584"/>
    <lineage>
        <taxon>Bacteria</taxon>
        <taxon>Bacillati</taxon>
        <taxon>Bacillota</taxon>
        <taxon>Bacilli</taxon>
        <taxon>Lactobacillales</taxon>
        <taxon>Lactobacillaceae</taxon>
        <taxon>Eupransor</taxon>
    </lineage>
</organism>
<evidence type="ECO:0000256" key="5">
    <source>
        <dbReference type="ARBA" id="ARBA00023002"/>
    </source>
</evidence>
<dbReference type="PANTHER" id="PTHR43706">
    <property type="entry name" value="NADH DEHYDROGENASE"/>
    <property type="match status" value="1"/>
</dbReference>
<dbReference type="Proteomes" id="UP001314241">
    <property type="component" value="Unassembled WGS sequence"/>
</dbReference>
<dbReference type="InterPro" id="IPR023753">
    <property type="entry name" value="FAD/NAD-binding_dom"/>
</dbReference>
<dbReference type="PRINTS" id="PR00368">
    <property type="entry name" value="FADPNR"/>
</dbReference>
<dbReference type="RefSeq" id="WP_349642261.1">
    <property type="nucleotide sequence ID" value="NZ_CAWVOH010000003.1"/>
</dbReference>
<evidence type="ECO:0000256" key="8">
    <source>
        <dbReference type="SAM" id="Phobius"/>
    </source>
</evidence>
<dbReference type="InterPro" id="IPR036188">
    <property type="entry name" value="FAD/NAD-bd_sf"/>
</dbReference>
<feature type="transmembrane region" description="Helical" evidence="8">
    <location>
        <begin position="493"/>
        <end position="519"/>
    </location>
</feature>
<keyword evidence="6" id="KW-0520">NAD</keyword>
<keyword evidence="8" id="KW-0812">Transmembrane</keyword>
<keyword evidence="11" id="KW-1185">Reference proteome</keyword>
<sequence length="558" mass="61487">MPKKNIVIVGAGFGGVFATKKLAKKLKHNSDYQIVLIDKHSYMTYMTEIHEVAAQRVEPEHVKDDLQHLFGREKNVKLVTAEVTSVDHDKQVVSTTRGDIPYEKLVISVGGASNDFGTPGVKEYGYELWSIEDSLRIREAIENNIAAGAAESDPKKRQELLTIAVVGSGFTGAELVGEFIDQRKVLAQTYKLDEDEIKIVMMEAGDMVLKMLSDRSLADRAEKYMTRHGVDIRKNSKVTGVDAESVIFADGSHLPTKNLIWTAGVCAKKVISTWGFQAGHAGRIDVDDYMHAINEDGKTNPNVYVAGDTMNYVSQKTGPVPQTVEGAENAAKAVANNILNDLGKAKEAKTFDQVAKFHGYAVSIGSHYTVAALMGWMNFSGFFASLAKHGINLYFYSQIKSAFAIFHYMLDEFFRTKNGRNPFRGTISHQGNTLWALPLRIFLGVFWMMTALGGLGVHDAAYWQGGLMPFLSILTGAFLLVGIFTWPAAALSIILAIFAWIFNGFDITQLFVIFGSIALMNGAGRNFGVDIALVPLMEKVFGLAWYGKAKSQYDDLKK</sequence>
<evidence type="ECO:0000259" key="9">
    <source>
        <dbReference type="Pfam" id="PF07992"/>
    </source>
</evidence>
<evidence type="ECO:0000256" key="6">
    <source>
        <dbReference type="ARBA" id="ARBA00023027"/>
    </source>
</evidence>
<comment type="catalytic activity">
    <reaction evidence="7">
        <text>a quinone + NADH + H(+) = a quinol + NAD(+)</text>
        <dbReference type="Rhea" id="RHEA:46160"/>
        <dbReference type="ChEBI" id="CHEBI:15378"/>
        <dbReference type="ChEBI" id="CHEBI:24646"/>
        <dbReference type="ChEBI" id="CHEBI:57540"/>
        <dbReference type="ChEBI" id="CHEBI:57945"/>
        <dbReference type="ChEBI" id="CHEBI:132124"/>
        <dbReference type="EC" id="1.6.5.9"/>
    </reaction>
</comment>
<evidence type="ECO:0000256" key="2">
    <source>
        <dbReference type="ARBA" id="ARBA00012637"/>
    </source>
</evidence>
<evidence type="ECO:0000256" key="7">
    <source>
        <dbReference type="ARBA" id="ARBA00047599"/>
    </source>
</evidence>
<reference evidence="10 11" key="1">
    <citation type="submission" date="2024-01" db="EMBL/GenBank/DDBJ databases">
        <authorList>
            <person name="Botero Cardona J."/>
        </authorList>
    </citation>
    <scope>NUCLEOTIDE SEQUENCE [LARGE SCALE GENOMIC DNA]</scope>
    <source>
        <strain evidence="10 11">LMG 33000</strain>
    </source>
</reference>
<name>A0ABP0EQX4_9LACO</name>
<feature type="transmembrane region" description="Helical" evidence="8">
    <location>
        <begin position="434"/>
        <end position="455"/>
    </location>
</feature>
<keyword evidence="8" id="KW-0472">Membrane</keyword>
<dbReference type="Pfam" id="PF07992">
    <property type="entry name" value="Pyr_redox_2"/>
    <property type="match status" value="1"/>
</dbReference>
<feature type="transmembrane region" description="Helical" evidence="8">
    <location>
        <begin position="357"/>
        <end position="379"/>
    </location>
</feature>
<keyword evidence="8" id="KW-1133">Transmembrane helix</keyword>
<dbReference type="PANTHER" id="PTHR43706:SF47">
    <property type="entry name" value="EXTERNAL NADH-UBIQUINONE OXIDOREDUCTASE 1, MITOCHONDRIAL-RELATED"/>
    <property type="match status" value="1"/>
</dbReference>
<dbReference type="PRINTS" id="PR00411">
    <property type="entry name" value="PNDRDTASEI"/>
</dbReference>
<proteinExistence type="inferred from homology"/>
<keyword evidence="5 10" id="KW-0560">Oxidoreductase</keyword>
<comment type="caution">
    <text evidence="10">The sequence shown here is derived from an EMBL/GenBank/DDBJ whole genome shotgun (WGS) entry which is preliminary data.</text>
</comment>
<accession>A0ABP0EQX4</accession>
<dbReference type="Gene3D" id="3.50.50.100">
    <property type="match status" value="1"/>
</dbReference>
<evidence type="ECO:0000313" key="10">
    <source>
        <dbReference type="EMBL" id="CAK8054712.1"/>
    </source>
</evidence>
<evidence type="ECO:0000256" key="1">
    <source>
        <dbReference type="ARBA" id="ARBA00005272"/>
    </source>
</evidence>
<comment type="similarity">
    <text evidence="1">Belongs to the NADH dehydrogenase family.</text>
</comment>
<protein>
    <recommendedName>
        <fullName evidence="2">NADH:ubiquinone reductase (non-electrogenic)</fullName>
        <ecNumber evidence="2">1.6.5.9</ecNumber>
    </recommendedName>
</protein>
<dbReference type="SUPFAM" id="SSF51905">
    <property type="entry name" value="FAD/NAD(P)-binding domain"/>
    <property type="match status" value="1"/>
</dbReference>
<dbReference type="InterPro" id="IPR045024">
    <property type="entry name" value="NDH-2"/>
</dbReference>
<evidence type="ECO:0000256" key="4">
    <source>
        <dbReference type="ARBA" id="ARBA00022827"/>
    </source>
</evidence>
<feature type="transmembrane region" description="Helical" evidence="8">
    <location>
        <begin position="467"/>
        <end position="487"/>
    </location>
</feature>
<evidence type="ECO:0000256" key="3">
    <source>
        <dbReference type="ARBA" id="ARBA00022630"/>
    </source>
</evidence>
<dbReference type="EMBL" id="CAWVOH010000003">
    <property type="protein sequence ID" value="CAK8054712.1"/>
    <property type="molecule type" value="Genomic_DNA"/>
</dbReference>